<name>A0AAW2VSA8_9LAMI</name>
<feature type="transmembrane region" description="Helical" evidence="7">
    <location>
        <begin position="542"/>
        <end position="562"/>
    </location>
</feature>
<organism evidence="8">
    <name type="scientific">Sesamum latifolium</name>
    <dbReference type="NCBI Taxonomy" id="2727402"/>
    <lineage>
        <taxon>Eukaryota</taxon>
        <taxon>Viridiplantae</taxon>
        <taxon>Streptophyta</taxon>
        <taxon>Embryophyta</taxon>
        <taxon>Tracheophyta</taxon>
        <taxon>Spermatophyta</taxon>
        <taxon>Magnoliopsida</taxon>
        <taxon>eudicotyledons</taxon>
        <taxon>Gunneridae</taxon>
        <taxon>Pentapetalae</taxon>
        <taxon>asterids</taxon>
        <taxon>lamiids</taxon>
        <taxon>Lamiales</taxon>
        <taxon>Pedaliaceae</taxon>
        <taxon>Sesamum</taxon>
    </lineage>
</organism>
<evidence type="ECO:0000256" key="5">
    <source>
        <dbReference type="ARBA" id="ARBA00023136"/>
    </source>
</evidence>
<dbReference type="PROSITE" id="PS01022">
    <property type="entry name" value="PTR2_1"/>
    <property type="match status" value="1"/>
</dbReference>
<keyword evidence="3 7" id="KW-0812">Transmembrane</keyword>
<comment type="caution">
    <text evidence="8">The sequence shown here is derived from an EMBL/GenBank/DDBJ whole genome shotgun (WGS) entry which is preliminary data.</text>
</comment>
<feature type="transmembrane region" description="Helical" evidence="7">
    <location>
        <begin position="46"/>
        <end position="64"/>
    </location>
</feature>
<feature type="transmembrane region" description="Helical" evidence="7">
    <location>
        <begin position="379"/>
        <end position="404"/>
    </location>
</feature>
<accession>A0AAW2VSA8</accession>
<comment type="similarity">
    <text evidence="6">Belongs to the major facilitator superfamily. Phosphate:H(+) symporter (TC 2.A.1.9) family.</text>
</comment>
<feature type="transmembrane region" description="Helical" evidence="7">
    <location>
        <begin position="161"/>
        <end position="186"/>
    </location>
</feature>
<comment type="subcellular location">
    <subcellularLocation>
        <location evidence="1">Membrane</location>
        <topology evidence="1">Multi-pass membrane protein</topology>
    </subcellularLocation>
</comment>
<protein>
    <submittedName>
        <fullName evidence="8">Protein NRT1/ PTR FAMILY 5.10</fullName>
    </submittedName>
</protein>
<dbReference type="FunFam" id="1.20.1250.20:FF:000410">
    <property type="entry name" value="POT family protein"/>
    <property type="match status" value="1"/>
</dbReference>
<evidence type="ECO:0000256" key="1">
    <source>
        <dbReference type="ARBA" id="ARBA00004141"/>
    </source>
</evidence>
<keyword evidence="4 7" id="KW-1133">Transmembrane helix</keyword>
<feature type="transmembrane region" description="Helical" evidence="7">
    <location>
        <begin position="456"/>
        <end position="482"/>
    </location>
</feature>
<keyword evidence="5 7" id="KW-0472">Membrane</keyword>
<reference evidence="8" key="1">
    <citation type="submission" date="2020-06" db="EMBL/GenBank/DDBJ databases">
        <authorList>
            <person name="Li T."/>
            <person name="Hu X."/>
            <person name="Zhang T."/>
            <person name="Song X."/>
            <person name="Zhang H."/>
            <person name="Dai N."/>
            <person name="Sheng W."/>
            <person name="Hou X."/>
            <person name="Wei L."/>
        </authorList>
    </citation>
    <scope>NUCLEOTIDE SEQUENCE</scope>
    <source>
        <strain evidence="8">KEN1</strain>
        <tissue evidence="8">Leaf</tissue>
    </source>
</reference>
<dbReference type="GO" id="GO:0022857">
    <property type="term" value="F:transmembrane transporter activity"/>
    <property type="evidence" value="ECO:0007669"/>
    <property type="project" value="InterPro"/>
</dbReference>
<dbReference type="Gene3D" id="1.20.1250.20">
    <property type="entry name" value="MFS general substrate transporter like domains"/>
    <property type="match status" value="1"/>
</dbReference>
<comment type="similarity">
    <text evidence="2">Belongs to the major facilitator superfamily. Proton-dependent oligopeptide transporter (POT/PTR) (TC 2.A.17) family.</text>
</comment>
<evidence type="ECO:0000256" key="7">
    <source>
        <dbReference type="SAM" id="Phobius"/>
    </source>
</evidence>
<dbReference type="AlphaFoldDB" id="A0AAW2VSA8"/>
<dbReference type="InterPro" id="IPR018456">
    <property type="entry name" value="PTR2_symporter_CS"/>
</dbReference>
<dbReference type="GO" id="GO:0016020">
    <property type="term" value="C:membrane"/>
    <property type="evidence" value="ECO:0007669"/>
    <property type="project" value="UniProtKB-SubCell"/>
</dbReference>
<evidence type="ECO:0000256" key="4">
    <source>
        <dbReference type="ARBA" id="ARBA00022989"/>
    </source>
</evidence>
<gene>
    <name evidence="8" type="ORF">Slati_2546100</name>
</gene>
<feature type="transmembrane region" description="Helical" evidence="7">
    <location>
        <begin position="207"/>
        <end position="226"/>
    </location>
</feature>
<proteinExistence type="inferred from homology"/>
<dbReference type="SUPFAM" id="SSF103473">
    <property type="entry name" value="MFS general substrate transporter"/>
    <property type="match status" value="1"/>
</dbReference>
<feature type="transmembrane region" description="Helical" evidence="7">
    <location>
        <begin position="84"/>
        <end position="107"/>
    </location>
</feature>
<feature type="transmembrane region" description="Helical" evidence="7">
    <location>
        <begin position="494"/>
        <end position="515"/>
    </location>
</feature>
<reference evidence="8" key="2">
    <citation type="journal article" date="2024" name="Plant">
        <title>Genomic evolution and insights into agronomic trait innovations of Sesamum species.</title>
        <authorList>
            <person name="Miao H."/>
            <person name="Wang L."/>
            <person name="Qu L."/>
            <person name="Liu H."/>
            <person name="Sun Y."/>
            <person name="Le M."/>
            <person name="Wang Q."/>
            <person name="Wei S."/>
            <person name="Zheng Y."/>
            <person name="Lin W."/>
            <person name="Duan Y."/>
            <person name="Cao H."/>
            <person name="Xiong S."/>
            <person name="Wang X."/>
            <person name="Wei L."/>
            <person name="Li C."/>
            <person name="Ma Q."/>
            <person name="Ju M."/>
            <person name="Zhao R."/>
            <person name="Li G."/>
            <person name="Mu C."/>
            <person name="Tian Q."/>
            <person name="Mei H."/>
            <person name="Zhang T."/>
            <person name="Gao T."/>
            <person name="Zhang H."/>
        </authorList>
    </citation>
    <scope>NUCLEOTIDE SEQUENCE</scope>
    <source>
        <strain evidence="8">KEN1</strain>
    </source>
</reference>
<sequence>MSSSDTTINHVITTYEINPDDDHHSSTVDGMVDYAGRPAKRCQSGYWRSASFIIGVGAAERFAYYGISCNLITYLTGPLGLSTAAAAASINIWAGTGLLLPLLGALVADSFLGLYWTIVFSSLLYILALGLLTTSAFLNCQGRGGGGGSILNPQQPPHDVFFFFFMSLYLMALGQGAHKPCILAFGADQFDAQHPKELRSRSSFFNWWYFSICAGPLAALLVLNYIQDNISWGIGFGIPCISMVIALTIFMLGTKSYRYNSIAVEEKCALSRLTQVLIKAAMNWRTIPSEAQQDIVPHDDLPPSDQQFKALLSAEYEEVCSTQEVEEAKSLVKLIPIWATSLAFAIVLAQPSTLFTKQGITMDRSVGSSFEVPAASLQYIIGLTIILLIPIYDLVFVPLARVITGKPCGITQVERIGTGMFICSVSMVTAALVERQRLKTASAYRLGMGKVGRMSFWWLLPQCILYGMADVFALIGLQELFYDKVPSGLKSVGLSIFLSILGMGNFLSSLLIYMIQRVTSTEGGGGEGGWFSDNTNGAHLDYFYWLLAGLNAIGFLAFLYSAKNTLNSSSNRGDIV</sequence>
<evidence type="ECO:0000313" key="8">
    <source>
        <dbReference type="EMBL" id="KAL0432118.1"/>
    </source>
</evidence>
<dbReference type="EMBL" id="JACGWN010000009">
    <property type="protein sequence ID" value="KAL0432118.1"/>
    <property type="molecule type" value="Genomic_DNA"/>
</dbReference>
<evidence type="ECO:0000256" key="3">
    <source>
        <dbReference type="ARBA" id="ARBA00022692"/>
    </source>
</evidence>
<dbReference type="GO" id="GO:0006857">
    <property type="term" value="P:oligopeptide transport"/>
    <property type="evidence" value="ECO:0007669"/>
    <property type="project" value="InterPro"/>
</dbReference>
<evidence type="ECO:0000256" key="6">
    <source>
        <dbReference type="ARBA" id="ARBA00044504"/>
    </source>
</evidence>
<evidence type="ECO:0000256" key="2">
    <source>
        <dbReference type="ARBA" id="ARBA00005982"/>
    </source>
</evidence>
<dbReference type="InterPro" id="IPR000109">
    <property type="entry name" value="POT_fam"/>
</dbReference>
<dbReference type="Pfam" id="PF00854">
    <property type="entry name" value="PTR2"/>
    <property type="match status" value="1"/>
</dbReference>
<dbReference type="PANTHER" id="PTHR11654">
    <property type="entry name" value="OLIGOPEPTIDE TRANSPORTER-RELATED"/>
    <property type="match status" value="1"/>
</dbReference>
<dbReference type="InterPro" id="IPR036259">
    <property type="entry name" value="MFS_trans_sf"/>
</dbReference>
<feature type="transmembrane region" description="Helical" evidence="7">
    <location>
        <begin position="232"/>
        <end position="252"/>
    </location>
</feature>
<feature type="transmembrane region" description="Helical" evidence="7">
    <location>
        <begin position="114"/>
        <end position="138"/>
    </location>
</feature>
<feature type="transmembrane region" description="Helical" evidence="7">
    <location>
        <begin position="416"/>
        <end position="433"/>
    </location>
</feature>